<name>A0AAJ0CGC9_9HYPO</name>
<evidence type="ECO:0000256" key="4">
    <source>
        <dbReference type="ARBA" id="ARBA00023002"/>
    </source>
</evidence>
<evidence type="ECO:0000256" key="3">
    <source>
        <dbReference type="ARBA" id="ARBA00022827"/>
    </source>
</evidence>
<dbReference type="PANTHER" id="PTHR13789">
    <property type="entry name" value="MONOOXYGENASE"/>
    <property type="match status" value="1"/>
</dbReference>
<accession>A0AAJ0CGC9</accession>
<dbReference type="PRINTS" id="PR00420">
    <property type="entry name" value="RNGMNOXGNASE"/>
</dbReference>
<keyword evidence="8" id="KW-1185">Reference proteome</keyword>
<protein>
    <recommendedName>
        <fullName evidence="6">FAD-binding domain-containing protein</fullName>
    </recommendedName>
</protein>
<dbReference type="Pfam" id="PF01494">
    <property type="entry name" value="FAD_binding_3"/>
    <property type="match status" value="1"/>
</dbReference>
<dbReference type="SUPFAM" id="SSF51905">
    <property type="entry name" value="FAD/NAD(P)-binding domain"/>
    <property type="match status" value="1"/>
</dbReference>
<evidence type="ECO:0000256" key="1">
    <source>
        <dbReference type="ARBA" id="ARBA00007992"/>
    </source>
</evidence>
<feature type="domain" description="FAD-binding" evidence="6">
    <location>
        <begin position="2"/>
        <end position="341"/>
    </location>
</feature>
<evidence type="ECO:0000259" key="6">
    <source>
        <dbReference type="Pfam" id="PF01494"/>
    </source>
</evidence>
<dbReference type="GO" id="GO:0071949">
    <property type="term" value="F:FAD binding"/>
    <property type="evidence" value="ECO:0007669"/>
    <property type="project" value="InterPro"/>
</dbReference>
<evidence type="ECO:0000256" key="2">
    <source>
        <dbReference type="ARBA" id="ARBA00022630"/>
    </source>
</evidence>
<sequence>MLNVIIVGAGISGLTCSIALMKYTNVKVTIFERTMAMEKVGNGIQIPCNAAHAMRCLGLLDRLLAQSKRPATSFKTVRYSGGETLLDMDFDRCNELYGAPWLLMHRADYMSILLVEARRLGVQINLGCEVQHVEFDTPSVTLADGQVHEAHVIVSCDGVNSMTRSLIHPSIRAASTGEYAYRALLTRSQLSSSSSFNHIISTPSVLRCWLGPNANAILYPLQDGMIFNLVIPIADVTFNTFCNGKTNLLHHVRDWLRDWDPVLLEMLDVAGELVRFPMYQVRALPHWTKGAVTLMGDAAHAMLPHLAQGAATGVEDGYILGTLLGLLAQHTTGSPDDSILKRKIKTVLQSYEHLQHERTSRVVSNSRLTGTLDHLPDGPDQRARDAEFGLHRTDESVSAMPWIDARWNRELLGRKVDEVTEREFHRLVAEGQL</sequence>
<dbReference type="InterPro" id="IPR050493">
    <property type="entry name" value="FAD-dep_Monooxygenase_BioMet"/>
</dbReference>
<comment type="caution">
    <text evidence="7">The sequence shown here is derived from an EMBL/GenBank/DDBJ whole genome shotgun (WGS) entry which is preliminary data.</text>
</comment>
<reference evidence="7" key="1">
    <citation type="submission" date="2023-06" db="EMBL/GenBank/DDBJ databases">
        <title>Conoideocrella luteorostrata (Hypocreales: Clavicipitaceae), a potential biocontrol fungus for elongate hemlock scale in United States Christmas tree production areas.</title>
        <authorList>
            <person name="Barrett H."/>
            <person name="Lovett B."/>
            <person name="Macias A.M."/>
            <person name="Stajich J.E."/>
            <person name="Kasson M.T."/>
        </authorList>
    </citation>
    <scope>NUCLEOTIDE SEQUENCE</scope>
    <source>
        <strain evidence="7">ARSEF 14590</strain>
    </source>
</reference>
<keyword evidence="2" id="KW-0285">Flavoprotein</keyword>
<dbReference type="SUPFAM" id="SSF54373">
    <property type="entry name" value="FAD-linked reductases, C-terminal domain"/>
    <property type="match status" value="1"/>
</dbReference>
<dbReference type="InterPro" id="IPR036188">
    <property type="entry name" value="FAD/NAD-bd_sf"/>
</dbReference>
<dbReference type="AlphaFoldDB" id="A0AAJ0CGC9"/>
<gene>
    <name evidence="7" type="ORF">QQS21_011151</name>
</gene>
<comment type="similarity">
    <text evidence="1">Belongs to the paxM FAD-dependent monooxygenase family.</text>
</comment>
<organism evidence="7 8">
    <name type="scientific">Conoideocrella luteorostrata</name>
    <dbReference type="NCBI Taxonomy" id="1105319"/>
    <lineage>
        <taxon>Eukaryota</taxon>
        <taxon>Fungi</taxon>
        <taxon>Dikarya</taxon>
        <taxon>Ascomycota</taxon>
        <taxon>Pezizomycotina</taxon>
        <taxon>Sordariomycetes</taxon>
        <taxon>Hypocreomycetidae</taxon>
        <taxon>Hypocreales</taxon>
        <taxon>Clavicipitaceae</taxon>
        <taxon>Conoideocrella</taxon>
    </lineage>
</organism>
<dbReference type="InterPro" id="IPR002938">
    <property type="entry name" value="FAD-bd"/>
</dbReference>
<evidence type="ECO:0000256" key="5">
    <source>
        <dbReference type="ARBA" id="ARBA00023033"/>
    </source>
</evidence>
<keyword evidence="5" id="KW-0503">Monooxygenase</keyword>
<keyword evidence="3" id="KW-0274">FAD</keyword>
<evidence type="ECO:0000313" key="7">
    <source>
        <dbReference type="EMBL" id="KAK2591157.1"/>
    </source>
</evidence>
<dbReference type="EMBL" id="JASWJB010000359">
    <property type="protein sequence ID" value="KAK2591157.1"/>
    <property type="molecule type" value="Genomic_DNA"/>
</dbReference>
<dbReference type="PANTHER" id="PTHR13789:SF311">
    <property type="entry name" value="HYDROXYLASE, PUTATIVE (AFU_ORTHOLOGUE AFUA_5G10180)-RELATED"/>
    <property type="match status" value="1"/>
</dbReference>
<keyword evidence="4" id="KW-0560">Oxidoreductase</keyword>
<proteinExistence type="inferred from homology"/>
<dbReference type="Gene3D" id="3.50.50.60">
    <property type="entry name" value="FAD/NAD(P)-binding domain"/>
    <property type="match status" value="1"/>
</dbReference>
<dbReference type="Proteomes" id="UP001251528">
    <property type="component" value="Unassembled WGS sequence"/>
</dbReference>
<dbReference type="GO" id="GO:0004497">
    <property type="term" value="F:monooxygenase activity"/>
    <property type="evidence" value="ECO:0007669"/>
    <property type="project" value="UniProtKB-KW"/>
</dbReference>
<evidence type="ECO:0000313" key="8">
    <source>
        <dbReference type="Proteomes" id="UP001251528"/>
    </source>
</evidence>